<dbReference type="InterPro" id="IPR038765">
    <property type="entry name" value="Papain-like_cys_pep_sf"/>
</dbReference>
<protein>
    <recommendedName>
        <fullName evidence="7">Calpain catalytic domain-containing protein</fullName>
    </recommendedName>
</protein>
<evidence type="ECO:0000313" key="9">
    <source>
        <dbReference type="Proteomes" id="UP001590950"/>
    </source>
</evidence>
<dbReference type="SUPFAM" id="SSF49758">
    <property type="entry name" value="Calpain large subunit, middle domain (domain III)"/>
    <property type="match status" value="2"/>
</dbReference>
<dbReference type="CDD" id="cd00044">
    <property type="entry name" value="CysPc"/>
    <property type="match status" value="1"/>
</dbReference>
<evidence type="ECO:0000256" key="4">
    <source>
        <dbReference type="ARBA" id="ARBA00022807"/>
    </source>
</evidence>
<dbReference type="SUPFAM" id="SSF54001">
    <property type="entry name" value="Cysteine proteinases"/>
    <property type="match status" value="1"/>
</dbReference>
<keyword evidence="9" id="KW-1185">Reference proteome</keyword>
<keyword evidence="4 5" id="KW-0788">Thiol protease</keyword>
<dbReference type="PROSITE" id="PS50203">
    <property type="entry name" value="CALPAIN_CAT"/>
    <property type="match status" value="1"/>
</dbReference>
<dbReference type="Pfam" id="PF00648">
    <property type="entry name" value="Peptidase_C2"/>
    <property type="match status" value="1"/>
</dbReference>
<feature type="domain" description="Calpain catalytic" evidence="7">
    <location>
        <begin position="92"/>
        <end position="378"/>
    </location>
</feature>
<proteinExistence type="inferred from homology"/>
<comment type="similarity">
    <text evidence="1">Belongs to the peptidase C2 family. PalB/RIM13 subfamily.</text>
</comment>
<organism evidence="8 9">
    <name type="scientific">Stereocaulon virgatum</name>
    <dbReference type="NCBI Taxonomy" id="373712"/>
    <lineage>
        <taxon>Eukaryota</taxon>
        <taxon>Fungi</taxon>
        <taxon>Dikarya</taxon>
        <taxon>Ascomycota</taxon>
        <taxon>Pezizomycotina</taxon>
        <taxon>Lecanoromycetes</taxon>
        <taxon>OSLEUM clade</taxon>
        <taxon>Lecanoromycetidae</taxon>
        <taxon>Lecanorales</taxon>
        <taxon>Lecanorineae</taxon>
        <taxon>Stereocaulaceae</taxon>
        <taxon>Stereocaulon</taxon>
    </lineage>
</organism>
<feature type="active site" evidence="5">
    <location>
        <position position="128"/>
    </location>
</feature>
<comment type="caution">
    <text evidence="8">The sequence shown here is derived from an EMBL/GenBank/DDBJ whole genome shotgun (WGS) entry which is preliminary data.</text>
</comment>
<accession>A0ABR4AY97</accession>
<feature type="active site" evidence="5">
    <location>
        <position position="296"/>
    </location>
</feature>
<feature type="region of interest" description="Disordered" evidence="6">
    <location>
        <begin position="1"/>
        <end position="24"/>
    </location>
</feature>
<evidence type="ECO:0000256" key="5">
    <source>
        <dbReference type="PROSITE-ProRule" id="PRU00239"/>
    </source>
</evidence>
<dbReference type="SMART" id="SM00230">
    <property type="entry name" value="CysPc"/>
    <property type="match status" value="1"/>
</dbReference>
<evidence type="ECO:0000256" key="6">
    <source>
        <dbReference type="SAM" id="MobiDB-lite"/>
    </source>
</evidence>
<dbReference type="EMBL" id="JBEFKJ010000001">
    <property type="protein sequence ID" value="KAL2048458.1"/>
    <property type="molecule type" value="Genomic_DNA"/>
</dbReference>
<keyword evidence="2 5" id="KW-0645">Protease</keyword>
<name>A0ABR4AY97_9LECA</name>
<evidence type="ECO:0000256" key="3">
    <source>
        <dbReference type="ARBA" id="ARBA00022801"/>
    </source>
</evidence>
<dbReference type="Proteomes" id="UP001590950">
    <property type="component" value="Unassembled WGS sequence"/>
</dbReference>
<reference evidence="8 9" key="1">
    <citation type="submission" date="2024-09" db="EMBL/GenBank/DDBJ databases">
        <title>Rethinking Asexuality: The Enigmatic Case of Functional Sexual Genes in Lepraria (Stereocaulaceae).</title>
        <authorList>
            <person name="Doellman M."/>
            <person name="Sun Y."/>
            <person name="Barcenas-Pena A."/>
            <person name="Lumbsch H.T."/>
            <person name="Grewe F."/>
        </authorList>
    </citation>
    <scope>NUCLEOTIDE SEQUENCE [LARGE SCALE GENOMIC DNA]</scope>
    <source>
        <strain evidence="8 9">Mercado 3170</strain>
    </source>
</reference>
<evidence type="ECO:0000256" key="2">
    <source>
        <dbReference type="ARBA" id="ARBA00022670"/>
    </source>
</evidence>
<sequence length="799" mass="88833">MSGQAKPIIQPSGKQGIPGKEPRLRELLSKRGLTTGEKIVLWKSSELNGSKFPPWTSPPDASDFQCQTGHAPYLDNANFRLSQTQIEIFDCWRRPGEVLDAPDTVQSLNPTMLADEKTDLVQDITSDCSVVASLCAVTARNERGHSNVITCNIYPYDDILQQPTLSPNGKYILRLHFNGCSRKVVIDDRLPVSRTSQTLHVIDRNNAALLWPALAEKAYLKLRGGYDFPGSNSGTDLCVLTGWIPEQLFLQSDDIVRNALWKRIFNAFNYGDVLITIGTGALSQNEEEGLGLAGEHDYAIIDLKEQEGQQLFLVKNPWSRGTVWKGHIYREDTMTNNIKTLADLRIMLETEPLSPGTFWMSLNDVFQNFESMYLNWNPSLFRYREDHHFNWDLKEASSPEGTFISNPQYEIRSGTGGTVWVLLTKHFTSVDNTSDEVSEVTTLKKSPVQGYISLYAYDNDGQRVILNDGPTICGKYVDSPNSLLKLDISPKQAYTVVVSEQALPRSNHSFTLCAYSLAGLSISQAREKYTHCNVQHGAWTLATAGGNASSQSYHCNPQYSIQLESASDIALLLESLSKDFAIHVRLVWAGGKQIHSITTRDIVGDSGEYRERYAFAEIRKGPAGIYTIVCSAVEPGQLGAFTLRIRSMSACVVARVVVDNAGRFVTEARPAEFTPGNDRLLARLTCHRLNRISMTARPYVENSRSERSLQSPLKIGLEYGRGPSKQILAVSGNDEYLDGSAGIRTTDVDIQPEMCQGRGVWVVIERLGSFGPQKSEYVGVELLSDAPIELSDWHIRDGL</sequence>
<dbReference type="InterPro" id="IPR022683">
    <property type="entry name" value="Calpain_III"/>
</dbReference>
<dbReference type="PANTHER" id="PTHR46143:SF1">
    <property type="entry name" value="CALPAIN-7"/>
    <property type="match status" value="1"/>
</dbReference>
<dbReference type="InterPro" id="IPR001300">
    <property type="entry name" value="Peptidase_C2_calpain_cat"/>
</dbReference>
<evidence type="ECO:0000256" key="1">
    <source>
        <dbReference type="ARBA" id="ARBA00010193"/>
    </source>
</evidence>
<evidence type="ECO:0000259" key="7">
    <source>
        <dbReference type="PROSITE" id="PS50203"/>
    </source>
</evidence>
<evidence type="ECO:0000313" key="8">
    <source>
        <dbReference type="EMBL" id="KAL2048458.1"/>
    </source>
</evidence>
<gene>
    <name evidence="8" type="ORF">N7G274_000370</name>
</gene>
<dbReference type="Pfam" id="PF25435">
    <property type="entry name" value="PalB_C"/>
    <property type="match status" value="1"/>
</dbReference>
<dbReference type="InterPro" id="IPR051297">
    <property type="entry name" value="PalB/RIM13"/>
</dbReference>
<dbReference type="InterPro" id="IPR036213">
    <property type="entry name" value="Calpain_III_sf"/>
</dbReference>
<dbReference type="SMART" id="SM00720">
    <property type="entry name" value="calpain_III"/>
    <property type="match status" value="1"/>
</dbReference>
<dbReference type="PANTHER" id="PTHR46143">
    <property type="entry name" value="CALPAIN-7"/>
    <property type="match status" value="1"/>
</dbReference>
<dbReference type="Gene3D" id="3.90.70.10">
    <property type="entry name" value="Cysteine proteinases"/>
    <property type="match status" value="1"/>
</dbReference>
<dbReference type="Gene3D" id="2.60.120.380">
    <property type="match status" value="1"/>
</dbReference>
<feature type="active site" evidence="5">
    <location>
        <position position="316"/>
    </location>
</feature>
<keyword evidence="3 5" id="KW-0378">Hydrolase</keyword>